<evidence type="ECO:0000313" key="5">
    <source>
        <dbReference type="EMBL" id="ALO47020.1"/>
    </source>
</evidence>
<dbReference type="PANTHER" id="PTHR43309:SF3">
    <property type="entry name" value="5-OXOPROLINASE SUBUNIT C"/>
    <property type="match status" value="1"/>
</dbReference>
<organism evidence="5 6">
    <name type="scientific">Pseudohongiella spirulinae</name>
    <dbReference type="NCBI Taxonomy" id="1249552"/>
    <lineage>
        <taxon>Bacteria</taxon>
        <taxon>Pseudomonadati</taxon>
        <taxon>Pseudomonadota</taxon>
        <taxon>Gammaproteobacteria</taxon>
        <taxon>Pseudomonadales</taxon>
        <taxon>Pseudohongiellaceae</taxon>
        <taxon>Pseudohongiella</taxon>
    </lineage>
</organism>
<evidence type="ECO:0000256" key="3">
    <source>
        <dbReference type="ARBA" id="ARBA00022840"/>
    </source>
</evidence>
<proteinExistence type="predicted"/>
<dbReference type="EMBL" id="CP013189">
    <property type="protein sequence ID" value="ALO47020.1"/>
    <property type="molecule type" value="Genomic_DNA"/>
</dbReference>
<keyword evidence="1" id="KW-0547">Nucleotide-binding</keyword>
<dbReference type="Pfam" id="PF02626">
    <property type="entry name" value="CT_A_B"/>
    <property type="match status" value="1"/>
</dbReference>
<dbReference type="STRING" id="1249552.PS2015_2386"/>
<dbReference type="GO" id="GO:0005524">
    <property type="term" value="F:ATP binding"/>
    <property type="evidence" value="ECO:0007669"/>
    <property type="project" value="UniProtKB-KW"/>
</dbReference>
<keyword evidence="5" id="KW-0456">Lyase</keyword>
<gene>
    <name evidence="5" type="ORF">PS2015_2386</name>
</gene>
<sequence>MIEIVNTAPLLTVQDTGRFGNRHLGIPRCGMMDSLALQRANLLLGNTVDAAGLEISAAPVTIRSLQDHSMVLMGSDMQASVNAQAVLPGVPFTLSPGDVLTLTRPRRPGERAVLAVAGGIEVPMKFASRSTDLNNRFGGFQGRALKSGDLLEVGALSAENISRCKMSRSIRQLTPDRILRIIPGPDIQYFSTRAQDTLFQNQWWLTPQSNRMGLRLEGATLAVPAEHLRLSCGVLPGQIQVPASGQPVILANDAQSTGGYPVIASVINADLWKLAYLTPGDPFVFREVSVAEAQGLAAAQAMELQKLRQYLSWGQT</sequence>
<dbReference type="PANTHER" id="PTHR43309">
    <property type="entry name" value="5-OXOPROLINASE SUBUNIT C"/>
    <property type="match status" value="1"/>
</dbReference>
<feature type="domain" description="Carboxyltransferase" evidence="4">
    <location>
        <begin position="23"/>
        <end position="303"/>
    </location>
</feature>
<keyword evidence="3" id="KW-0067">ATP-binding</keyword>
<keyword evidence="2" id="KW-0378">Hydrolase</keyword>
<protein>
    <submittedName>
        <fullName evidence="5">Urea amidolyase related protein</fullName>
    </submittedName>
</protein>
<dbReference type="SMART" id="SM00797">
    <property type="entry name" value="AHS2"/>
    <property type="match status" value="1"/>
</dbReference>
<dbReference type="InterPro" id="IPR003778">
    <property type="entry name" value="CT_A_B"/>
</dbReference>
<dbReference type="OrthoDB" id="9768696at2"/>
<dbReference type="Gene3D" id="2.40.100.10">
    <property type="entry name" value="Cyclophilin-like"/>
    <property type="match status" value="1"/>
</dbReference>
<dbReference type="GO" id="GO:0016829">
    <property type="term" value="F:lyase activity"/>
    <property type="evidence" value="ECO:0007669"/>
    <property type="project" value="UniProtKB-KW"/>
</dbReference>
<name>A0A0S2KFB2_9GAMM</name>
<dbReference type="SUPFAM" id="SSF50891">
    <property type="entry name" value="Cyclophilin-like"/>
    <property type="match status" value="1"/>
</dbReference>
<dbReference type="Proteomes" id="UP000065641">
    <property type="component" value="Chromosome"/>
</dbReference>
<dbReference type="KEGG" id="pspi:PS2015_2386"/>
<evidence type="ECO:0000313" key="6">
    <source>
        <dbReference type="Proteomes" id="UP000065641"/>
    </source>
</evidence>
<accession>A0A0S2KFB2</accession>
<dbReference type="RefSeq" id="WP_058022450.1">
    <property type="nucleotide sequence ID" value="NZ_CP013189.1"/>
</dbReference>
<evidence type="ECO:0000256" key="1">
    <source>
        <dbReference type="ARBA" id="ARBA00022741"/>
    </source>
</evidence>
<dbReference type="NCBIfam" id="TIGR00724">
    <property type="entry name" value="urea_amlyse_rel"/>
    <property type="match status" value="1"/>
</dbReference>
<keyword evidence="6" id="KW-1185">Reference proteome</keyword>
<dbReference type="InterPro" id="IPR029000">
    <property type="entry name" value="Cyclophilin-like_dom_sf"/>
</dbReference>
<evidence type="ECO:0000259" key="4">
    <source>
        <dbReference type="SMART" id="SM00797"/>
    </source>
</evidence>
<evidence type="ECO:0000256" key="2">
    <source>
        <dbReference type="ARBA" id="ARBA00022801"/>
    </source>
</evidence>
<dbReference type="InterPro" id="IPR052708">
    <property type="entry name" value="PxpC"/>
</dbReference>
<dbReference type="AlphaFoldDB" id="A0A0S2KFB2"/>
<reference evidence="5 6" key="1">
    <citation type="submission" date="2015-11" db="EMBL/GenBank/DDBJ databases">
        <authorList>
            <person name="Zhang Y."/>
            <person name="Guo Z."/>
        </authorList>
    </citation>
    <scope>NUCLEOTIDE SEQUENCE [LARGE SCALE GENOMIC DNA]</scope>
    <source>
        <strain evidence="5 6">KCTC 32221</strain>
    </source>
</reference>
<dbReference type="GO" id="GO:0016787">
    <property type="term" value="F:hydrolase activity"/>
    <property type="evidence" value="ECO:0007669"/>
    <property type="project" value="UniProtKB-KW"/>
</dbReference>
<dbReference type="PATRIC" id="fig|1249552.3.peg.2401"/>